<dbReference type="Pfam" id="PF07690">
    <property type="entry name" value="MFS_1"/>
    <property type="match status" value="1"/>
</dbReference>
<feature type="transmembrane region" description="Helical" evidence="6">
    <location>
        <begin position="320"/>
        <end position="341"/>
    </location>
</feature>
<evidence type="ECO:0000256" key="5">
    <source>
        <dbReference type="ARBA" id="ARBA00023136"/>
    </source>
</evidence>
<sequence>MKKLYLILIIIFVSLNLRPAITSVGPLLGQIQADLHISAGSASLITTLPVLCMGLFSLLAIKISQRFSVEKALFIAMLLLFVATLARFFVDSLTSLLLTALIAGIGIGIVGPLIAGFIKKHFPENNGMMSFYSVSMVVGAAVASSFTIPLFTAFNDSWQMSLSFWSLLAVIAALLLLPLIKNSPTNKNQLVKLSSLWRQAFPMMLFFSFMAAIFYILTAWLSPYVQATGMSRYHSGLLLAVFTGVQIPVSFLIPLLVTRFGKQYLWLIFCGIAELLGVLFLIGGLSPWFSTIILGIGAGGLFPLALLLPMTRAQTSQEAISLSALMQFGGFIIGACGPLLFGLMIDYFGNFSLAWGMVVILIVTMLASVIKLVRASY</sequence>
<feature type="domain" description="Major facilitator superfamily (MFS) profile" evidence="7">
    <location>
        <begin position="4"/>
        <end position="377"/>
    </location>
</feature>
<organism evidence="8 9">
    <name type="scientific">Brochothrix thermosphacta</name>
    <name type="common">Microbacterium thermosphactum</name>
    <dbReference type="NCBI Taxonomy" id="2756"/>
    <lineage>
        <taxon>Bacteria</taxon>
        <taxon>Bacillati</taxon>
        <taxon>Bacillota</taxon>
        <taxon>Bacilli</taxon>
        <taxon>Bacillales</taxon>
        <taxon>Listeriaceae</taxon>
        <taxon>Brochothrix</taxon>
    </lineage>
</organism>
<dbReference type="PANTHER" id="PTHR23523:SF1">
    <property type="entry name" value="CYANATE TRANSPORT PROTEIN CYNX"/>
    <property type="match status" value="1"/>
</dbReference>
<dbReference type="AlphaFoldDB" id="A0A2X0QMV9"/>
<dbReference type="SUPFAM" id="SSF103473">
    <property type="entry name" value="MFS general substrate transporter"/>
    <property type="match status" value="1"/>
</dbReference>
<feature type="transmembrane region" description="Helical" evidence="6">
    <location>
        <begin position="160"/>
        <end position="180"/>
    </location>
</feature>
<feature type="transmembrane region" description="Helical" evidence="6">
    <location>
        <begin position="264"/>
        <end position="282"/>
    </location>
</feature>
<evidence type="ECO:0000313" key="9">
    <source>
        <dbReference type="Proteomes" id="UP000270190"/>
    </source>
</evidence>
<keyword evidence="3 6" id="KW-0812">Transmembrane</keyword>
<proteinExistence type="predicted"/>
<feature type="transmembrane region" description="Helical" evidence="6">
    <location>
        <begin position="201"/>
        <end position="221"/>
    </location>
</feature>
<feature type="transmembrane region" description="Helical" evidence="6">
    <location>
        <begin position="96"/>
        <end position="118"/>
    </location>
</feature>
<evidence type="ECO:0000256" key="4">
    <source>
        <dbReference type="ARBA" id="ARBA00022989"/>
    </source>
</evidence>
<dbReference type="GO" id="GO:0005886">
    <property type="term" value="C:plasma membrane"/>
    <property type="evidence" value="ECO:0007669"/>
    <property type="project" value="UniProtKB-SubCell"/>
</dbReference>
<dbReference type="EMBL" id="OUNC01000045">
    <property type="protein sequence ID" value="SPP29493.1"/>
    <property type="molecule type" value="Genomic_DNA"/>
</dbReference>
<dbReference type="InterPro" id="IPR011701">
    <property type="entry name" value="MFS"/>
</dbReference>
<keyword evidence="4 6" id="KW-1133">Transmembrane helix</keyword>
<dbReference type="Gene3D" id="1.20.1250.20">
    <property type="entry name" value="MFS general substrate transporter like domains"/>
    <property type="match status" value="2"/>
</dbReference>
<feature type="transmembrane region" description="Helical" evidence="6">
    <location>
        <begin position="233"/>
        <end position="257"/>
    </location>
</feature>
<dbReference type="InterPro" id="IPR020846">
    <property type="entry name" value="MFS_dom"/>
</dbReference>
<evidence type="ECO:0000259" key="7">
    <source>
        <dbReference type="PROSITE" id="PS50850"/>
    </source>
</evidence>
<gene>
    <name evidence="8" type="ORF">BTBSAS_50141</name>
</gene>
<keyword evidence="5 6" id="KW-0472">Membrane</keyword>
<protein>
    <submittedName>
        <fullName evidence="8">Putative major facilitator superfamily transporter</fullName>
    </submittedName>
</protein>
<dbReference type="InterPro" id="IPR052524">
    <property type="entry name" value="MFS_Cyanate_Porter"/>
</dbReference>
<feature type="transmembrane region" description="Helical" evidence="6">
    <location>
        <begin position="130"/>
        <end position="154"/>
    </location>
</feature>
<dbReference type="PROSITE" id="PS50850">
    <property type="entry name" value="MFS"/>
    <property type="match status" value="1"/>
</dbReference>
<feature type="transmembrane region" description="Helical" evidence="6">
    <location>
        <begin position="288"/>
        <end position="308"/>
    </location>
</feature>
<dbReference type="Proteomes" id="UP000270190">
    <property type="component" value="Unassembled WGS sequence"/>
</dbReference>
<feature type="transmembrane region" description="Helical" evidence="6">
    <location>
        <begin position="35"/>
        <end position="60"/>
    </location>
</feature>
<comment type="subcellular location">
    <subcellularLocation>
        <location evidence="1">Cell membrane</location>
        <topology evidence="1">Multi-pass membrane protein</topology>
    </subcellularLocation>
</comment>
<dbReference type="RefSeq" id="WP_120481854.1">
    <property type="nucleotide sequence ID" value="NZ_CBCPIX010000003.1"/>
</dbReference>
<feature type="transmembrane region" description="Helical" evidence="6">
    <location>
        <begin position="72"/>
        <end position="90"/>
    </location>
</feature>
<evidence type="ECO:0000256" key="1">
    <source>
        <dbReference type="ARBA" id="ARBA00004651"/>
    </source>
</evidence>
<name>A0A2X0QMV9_BROTH</name>
<dbReference type="GO" id="GO:0022857">
    <property type="term" value="F:transmembrane transporter activity"/>
    <property type="evidence" value="ECO:0007669"/>
    <property type="project" value="InterPro"/>
</dbReference>
<keyword evidence="2" id="KW-0813">Transport</keyword>
<feature type="transmembrane region" description="Helical" evidence="6">
    <location>
        <begin position="353"/>
        <end position="373"/>
    </location>
</feature>
<dbReference type="InterPro" id="IPR036259">
    <property type="entry name" value="MFS_trans_sf"/>
</dbReference>
<dbReference type="PANTHER" id="PTHR23523">
    <property type="match status" value="1"/>
</dbReference>
<reference evidence="9" key="1">
    <citation type="submission" date="2018-04" db="EMBL/GenBank/DDBJ databases">
        <authorList>
            <person name="Illikoud N."/>
        </authorList>
    </citation>
    <scope>NUCLEOTIDE SEQUENCE [LARGE SCALE GENOMIC DNA]</scope>
</reference>
<evidence type="ECO:0000256" key="6">
    <source>
        <dbReference type="SAM" id="Phobius"/>
    </source>
</evidence>
<evidence type="ECO:0000256" key="3">
    <source>
        <dbReference type="ARBA" id="ARBA00022692"/>
    </source>
</evidence>
<evidence type="ECO:0000313" key="8">
    <source>
        <dbReference type="EMBL" id="SPP29493.1"/>
    </source>
</evidence>
<accession>A0A2X0QMV9</accession>
<evidence type="ECO:0000256" key="2">
    <source>
        <dbReference type="ARBA" id="ARBA00022448"/>
    </source>
</evidence>